<evidence type="ECO:0000256" key="2">
    <source>
        <dbReference type="ARBA" id="ARBA00022475"/>
    </source>
</evidence>
<dbReference type="PANTHER" id="PTHR46795">
    <property type="entry name" value="ABC TRANSPORTER PERMEASE-RELATED-RELATED"/>
    <property type="match status" value="1"/>
</dbReference>
<dbReference type="GO" id="GO:0005886">
    <property type="term" value="C:plasma membrane"/>
    <property type="evidence" value="ECO:0007669"/>
    <property type="project" value="UniProtKB-SubCell"/>
</dbReference>
<dbReference type="Proteomes" id="UP000235723">
    <property type="component" value="Unassembled WGS sequence"/>
</dbReference>
<feature type="transmembrane region" description="Helical" evidence="6">
    <location>
        <begin position="58"/>
        <end position="77"/>
    </location>
</feature>
<feature type="transmembrane region" description="Helical" evidence="6">
    <location>
        <begin position="294"/>
        <end position="313"/>
    </location>
</feature>
<proteinExistence type="predicted"/>
<feature type="transmembrane region" description="Helical" evidence="6">
    <location>
        <begin position="627"/>
        <end position="648"/>
    </location>
</feature>
<evidence type="ECO:0000313" key="9">
    <source>
        <dbReference type="Proteomes" id="UP000235723"/>
    </source>
</evidence>
<keyword evidence="2" id="KW-1003">Cell membrane</keyword>
<evidence type="ECO:0000313" key="8">
    <source>
        <dbReference type="EMBL" id="PMC60286.1"/>
    </source>
</evidence>
<feature type="transmembrane region" description="Helical" evidence="6">
    <location>
        <begin position="20"/>
        <end position="38"/>
    </location>
</feature>
<dbReference type="InterPro" id="IPR052536">
    <property type="entry name" value="ABC-4_Integral_Memb_Prot"/>
</dbReference>
<name>A0A2N6STB9_FINMA</name>
<organism evidence="8 9">
    <name type="scientific">Finegoldia magna</name>
    <name type="common">Peptostreptococcus magnus</name>
    <dbReference type="NCBI Taxonomy" id="1260"/>
    <lineage>
        <taxon>Bacteria</taxon>
        <taxon>Bacillati</taxon>
        <taxon>Bacillota</taxon>
        <taxon>Tissierellia</taxon>
        <taxon>Tissierellales</taxon>
        <taxon>Peptoniphilaceae</taxon>
        <taxon>Finegoldia</taxon>
    </lineage>
</organism>
<sequence>MRIRISNLSLKDKVDKYKTYFISIIVCATLFFSFLSIADSKSVIMSNNLYDFSYFETIIRWLIYIASAGIFLILNFVNGNIYKIRIKSISVLNIMGAKRSTLAKILAMEMLPIYCIGVLIGICVGQITSQFINAFIANAILEKYSINLVFYASTLLRTIIYFALIFLITNLFNAFKIIKKKPIDLINDGKNINKKTVSKTKLIISSLIFIICLVYISYNIYTYFNLDRDFTGPIPNYESNKVQASLLIASILLMYSFFYTIIYFLDKKRKNESIYQKDKLLVSSNIQMNIFENVRLLVTIVIFLVISILAFSLPRIMSTIGEENYHNRMKNDIYVLTDFYVLDSQKDVIENDYSFIENLVEEKGANLEGSVELKYFYPRKEDFKPYSKKNNRYDESRLAISLSQYNELRKMQNLDEIELKDNEFAYQLANTEDIDQYKDNLIKNRKLKLDTVELVGKGQGLDYVYTENLGTYIYGGINKDLLIFPDKVTENLDLAKINFVGNTDGGLDYKSAKELENEIETTVNKQFTNLEDKYKDELEKENSEGFLQVIRLDEIEKVDTKFMSLLTLVLGTYIGFIFTIIVMTILLIQSLINTKNSLENYKMLEILGLDKNRVLSINNKITRSFSMIPLIISIFIIVSILISIYIRFKNRIKLFIGLDNYIYSLLISICLVLVFIVLYIFIIIRENKKLVNQKMR</sequence>
<feature type="transmembrane region" description="Helical" evidence="6">
    <location>
        <begin position="202"/>
        <end position="224"/>
    </location>
</feature>
<evidence type="ECO:0000256" key="6">
    <source>
        <dbReference type="SAM" id="Phobius"/>
    </source>
</evidence>
<comment type="subcellular location">
    <subcellularLocation>
        <location evidence="1">Cell membrane</location>
        <topology evidence="1">Multi-pass membrane protein</topology>
    </subcellularLocation>
</comment>
<feature type="transmembrane region" description="Helical" evidence="6">
    <location>
        <begin position="148"/>
        <end position="172"/>
    </location>
</feature>
<feature type="domain" description="ABC3 transporter permease C-terminal" evidence="7">
    <location>
        <begin position="63"/>
        <end position="182"/>
    </location>
</feature>
<accession>A0A2N6STB9</accession>
<protein>
    <submittedName>
        <fullName evidence="8">ABC transporter permease</fullName>
    </submittedName>
</protein>
<dbReference type="PANTHER" id="PTHR46795:SF3">
    <property type="entry name" value="ABC TRANSPORTER PERMEASE"/>
    <property type="match status" value="1"/>
</dbReference>
<gene>
    <name evidence="8" type="ORF">CJ208_04210</name>
</gene>
<evidence type="ECO:0000256" key="1">
    <source>
        <dbReference type="ARBA" id="ARBA00004651"/>
    </source>
</evidence>
<dbReference type="RefSeq" id="WP_102164056.1">
    <property type="nucleotide sequence ID" value="NZ_PNHD01000004.1"/>
</dbReference>
<evidence type="ECO:0000256" key="5">
    <source>
        <dbReference type="ARBA" id="ARBA00023136"/>
    </source>
</evidence>
<keyword evidence="5 6" id="KW-0472">Membrane</keyword>
<dbReference type="AlphaFoldDB" id="A0A2N6STB9"/>
<keyword evidence="4 6" id="KW-1133">Transmembrane helix</keyword>
<feature type="transmembrane region" description="Helical" evidence="6">
    <location>
        <begin position="562"/>
        <end position="588"/>
    </location>
</feature>
<keyword evidence="3 6" id="KW-0812">Transmembrane</keyword>
<evidence type="ECO:0000256" key="4">
    <source>
        <dbReference type="ARBA" id="ARBA00022989"/>
    </source>
</evidence>
<feature type="transmembrane region" description="Helical" evidence="6">
    <location>
        <begin position="660"/>
        <end position="684"/>
    </location>
</feature>
<comment type="caution">
    <text evidence="8">The sequence shown here is derived from an EMBL/GenBank/DDBJ whole genome shotgun (WGS) entry which is preliminary data.</text>
</comment>
<reference evidence="8 9" key="1">
    <citation type="submission" date="2017-09" db="EMBL/GenBank/DDBJ databases">
        <title>Bacterial strain isolated from the female urinary microbiota.</title>
        <authorList>
            <person name="Thomas-White K."/>
            <person name="Kumar N."/>
            <person name="Forster S."/>
            <person name="Putonti C."/>
            <person name="Lawley T."/>
            <person name="Wolfe A.J."/>
        </authorList>
    </citation>
    <scope>NUCLEOTIDE SEQUENCE [LARGE SCALE GENOMIC DNA]</scope>
    <source>
        <strain evidence="8 9">UMB0115</strain>
    </source>
</reference>
<feature type="transmembrane region" description="Helical" evidence="6">
    <location>
        <begin position="244"/>
        <end position="265"/>
    </location>
</feature>
<dbReference type="EMBL" id="PNHD01000004">
    <property type="protein sequence ID" value="PMC60286.1"/>
    <property type="molecule type" value="Genomic_DNA"/>
</dbReference>
<evidence type="ECO:0000256" key="3">
    <source>
        <dbReference type="ARBA" id="ARBA00022692"/>
    </source>
</evidence>
<dbReference type="InterPro" id="IPR003838">
    <property type="entry name" value="ABC3_permease_C"/>
</dbReference>
<evidence type="ECO:0000259" key="7">
    <source>
        <dbReference type="Pfam" id="PF02687"/>
    </source>
</evidence>
<feature type="transmembrane region" description="Helical" evidence="6">
    <location>
        <begin position="105"/>
        <end position="128"/>
    </location>
</feature>
<dbReference type="Pfam" id="PF02687">
    <property type="entry name" value="FtsX"/>
    <property type="match status" value="1"/>
</dbReference>